<dbReference type="SUPFAM" id="SSF53335">
    <property type="entry name" value="S-adenosyl-L-methionine-dependent methyltransferases"/>
    <property type="match status" value="1"/>
</dbReference>
<evidence type="ECO:0000259" key="1">
    <source>
        <dbReference type="Pfam" id="PF05050"/>
    </source>
</evidence>
<organism evidence="2 3">
    <name type="scientific">Adhaeribacter swui</name>
    <dbReference type="NCBI Taxonomy" id="2086471"/>
    <lineage>
        <taxon>Bacteria</taxon>
        <taxon>Pseudomonadati</taxon>
        <taxon>Bacteroidota</taxon>
        <taxon>Cytophagia</taxon>
        <taxon>Cytophagales</taxon>
        <taxon>Hymenobacteraceae</taxon>
        <taxon>Adhaeribacter</taxon>
    </lineage>
</organism>
<dbReference type="Pfam" id="PF05050">
    <property type="entry name" value="Methyltransf_21"/>
    <property type="match status" value="1"/>
</dbReference>
<evidence type="ECO:0000313" key="2">
    <source>
        <dbReference type="EMBL" id="QNF34994.1"/>
    </source>
</evidence>
<feature type="domain" description="Methyltransferase FkbM" evidence="1">
    <location>
        <begin position="104"/>
        <end position="239"/>
    </location>
</feature>
<gene>
    <name evidence="2" type="ORF">HUW51_20550</name>
</gene>
<dbReference type="Proteomes" id="UP000515237">
    <property type="component" value="Chromosome"/>
</dbReference>
<dbReference type="GO" id="GO:0008168">
    <property type="term" value="F:methyltransferase activity"/>
    <property type="evidence" value="ECO:0007669"/>
    <property type="project" value="UniProtKB-KW"/>
</dbReference>
<proteinExistence type="predicted"/>
<dbReference type="NCBIfam" id="TIGR01444">
    <property type="entry name" value="fkbM_fam"/>
    <property type="match status" value="1"/>
</dbReference>
<keyword evidence="3" id="KW-1185">Reference proteome</keyword>
<evidence type="ECO:0000313" key="3">
    <source>
        <dbReference type="Proteomes" id="UP000515237"/>
    </source>
</evidence>
<dbReference type="AlphaFoldDB" id="A0A7G7GCW0"/>
<dbReference type="KEGG" id="aswu:HUW51_20550"/>
<sequence>MNRRIALAKHWFFTNKNGISLTELLTKVFEKTCDLKAKPYIKNITKEGEYYKVELKNVDGILYYPATIALRSLYQVITESTDKEQWHYYEIPETLISPTDVVVDCGAAEGLFSFLVAKRCFKVYAIEPLPAFVASMRLSFTHLNNVEIFQIALSDHPGTAFIDNNDISSSLNKTGNVPVSVQTIDNLFYHKGIIINYLKADLEGYELDMLRGATNTIKQCKPKVAITTYHNATHASEIQKFLLNIHPNYHIKFKGIEERAGAPVMLHAW</sequence>
<keyword evidence="2" id="KW-0808">Transferase</keyword>
<keyword evidence="2" id="KW-0489">Methyltransferase</keyword>
<dbReference type="Gene3D" id="3.40.50.150">
    <property type="entry name" value="Vaccinia Virus protein VP39"/>
    <property type="match status" value="1"/>
</dbReference>
<dbReference type="EMBL" id="CP055156">
    <property type="protein sequence ID" value="QNF34994.1"/>
    <property type="molecule type" value="Genomic_DNA"/>
</dbReference>
<accession>A0A7G7GCW0</accession>
<dbReference type="GO" id="GO:0032259">
    <property type="term" value="P:methylation"/>
    <property type="evidence" value="ECO:0007669"/>
    <property type="project" value="UniProtKB-KW"/>
</dbReference>
<dbReference type="PANTHER" id="PTHR34203">
    <property type="entry name" value="METHYLTRANSFERASE, FKBM FAMILY PROTEIN"/>
    <property type="match status" value="1"/>
</dbReference>
<dbReference type="RefSeq" id="WP_185271487.1">
    <property type="nucleotide sequence ID" value="NZ_CP055156.1"/>
</dbReference>
<name>A0A7G7GCW0_9BACT</name>
<dbReference type="PANTHER" id="PTHR34203:SF15">
    <property type="entry name" value="SLL1173 PROTEIN"/>
    <property type="match status" value="1"/>
</dbReference>
<protein>
    <submittedName>
        <fullName evidence="2">FkbM family methyltransferase</fullName>
    </submittedName>
</protein>
<dbReference type="InterPro" id="IPR029063">
    <property type="entry name" value="SAM-dependent_MTases_sf"/>
</dbReference>
<reference evidence="2 3" key="1">
    <citation type="journal article" date="2018" name="Int. J. Syst. Evol. Microbiol.">
        <title>Adhaeribacter swui sp. nov., isolated from wet mud.</title>
        <authorList>
            <person name="Kim D.U."/>
            <person name="Kim K.W."/>
            <person name="Kang M.S."/>
            <person name="Kim J.Y."/>
            <person name="Jang J.H."/>
            <person name="Kim M.K."/>
        </authorList>
    </citation>
    <scope>NUCLEOTIDE SEQUENCE [LARGE SCALE GENOMIC DNA]</scope>
    <source>
        <strain evidence="2 3">KCTC 52873</strain>
    </source>
</reference>
<dbReference type="InterPro" id="IPR006342">
    <property type="entry name" value="FkbM_mtfrase"/>
</dbReference>
<dbReference type="InterPro" id="IPR052514">
    <property type="entry name" value="SAM-dependent_MTase"/>
</dbReference>